<proteinExistence type="predicted"/>
<sequence length="346" mass="38228">MSKPKILIIGCGAVGLAQGYHLSDGADITYLVRPGRSSAFAPPRKLYDYQANELRVFSNYRLIESASEVAGEEFYCVFDSLDGFTAQTEGGVATLKSVGDVIRNAPDTFVVYDAVGVDMETHYVSTMGISRDRITFAASMLAHQPTPSISIPASADRELVAQAHLLYAAFPGKVGLVVVNKSPKLTNKLEVVYKQNGRLGIQKLPAMFGGFVLLGILQLSVWNLDGWKDFSHLRNNKELWNLLLRAQSEILALPLFGWTGWLLSWVMGSWATSKLFTAPASGSEPLDYREFNMFHHGSKVAEQDVQTLEELVAAGEKAKQKMPALREICQKAYEVQKAKDVLTYQR</sequence>
<protein>
    <recommendedName>
        <fullName evidence="3">Ketopantoate reductase N-terminal domain-containing protein</fullName>
    </recommendedName>
</protein>
<dbReference type="AlphaFoldDB" id="A0A9W8YAM5"/>
<reference evidence="1" key="1">
    <citation type="submission" date="2022-10" db="EMBL/GenBank/DDBJ databases">
        <title>Tapping the CABI collections for fungal endophytes: first genome assemblies for Collariella, Neodidymelliopsis, Ascochyta clinopodiicola, Didymella pomorum, Didymosphaeria variabile, Neocosmospora piperis and Neocucurbitaria cava.</title>
        <authorList>
            <person name="Hill R."/>
        </authorList>
    </citation>
    <scope>NUCLEOTIDE SEQUENCE</scope>
    <source>
        <strain evidence="1">IMI 356814</strain>
    </source>
</reference>
<dbReference type="OrthoDB" id="3753531at2759"/>
<keyword evidence="2" id="KW-1185">Reference proteome</keyword>
<organism evidence="1 2">
    <name type="scientific">Neocucurbitaria cava</name>
    <dbReference type="NCBI Taxonomy" id="798079"/>
    <lineage>
        <taxon>Eukaryota</taxon>
        <taxon>Fungi</taxon>
        <taxon>Dikarya</taxon>
        <taxon>Ascomycota</taxon>
        <taxon>Pezizomycotina</taxon>
        <taxon>Dothideomycetes</taxon>
        <taxon>Pleosporomycetidae</taxon>
        <taxon>Pleosporales</taxon>
        <taxon>Pleosporineae</taxon>
        <taxon>Cucurbitariaceae</taxon>
        <taxon>Neocucurbitaria</taxon>
    </lineage>
</organism>
<evidence type="ECO:0008006" key="3">
    <source>
        <dbReference type="Google" id="ProtNLM"/>
    </source>
</evidence>
<dbReference type="Proteomes" id="UP001140560">
    <property type="component" value="Unassembled WGS sequence"/>
</dbReference>
<accession>A0A9W8YAM5</accession>
<dbReference type="EMBL" id="JAPEUY010000006">
    <property type="protein sequence ID" value="KAJ4372034.1"/>
    <property type="molecule type" value="Genomic_DNA"/>
</dbReference>
<evidence type="ECO:0000313" key="1">
    <source>
        <dbReference type="EMBL" id="KAJ4372034.1"/>
    </source>
</evidence>
<evidence type="ECO:0000313" key="2">
    <source>
        <dbReference type="Proteomes" id="UP001140560"/>
    </source>
</evidence>
<gene>
    <name evidence="1" type="ORF">N0V83_003807</name>
</gene>
<comment type="caution">
    <text evidence="1">The sequence shown here is derived from an EMBL/GenBank/DDBJ whole genome shotgun (WGS) entry which is preliminary data.</text>
</comment>
<name>A0A9W8YAM5_9PLEO</name>